<gene>
    <name evidence="2" type="ORF">E4021_04100</name>
</gene>
<dbReference type="RefSeq" id="WP_136456623.1">
    <property type="nucleotide sequence ID" value="NZ_SRSF01000001.1"/>
</dbReference>
<dbReference type="OrthoDB" id="951108at2"/>
<name>A0A4S4NZP6_9BACT</name>
<dbReference type="Pfam" id="PF18962">
    <property type="entry name" value="Por_Secre_tail"/>
    <property type="match status" value="1"/>
</dbReference>
<accession>A0A4S4NZP6</accession>
<dbReference type="NCBIfam" id="TIGR04183">
    <property type="entry name" value="Por_Secre_tail"/>
    <property type="match status" value="1"/>
</dbReference>
<evidence type="ECO:0000313" key="3">
    <source>
        <dbReference type="Proteomes" id="UP000308528"/>
    </source>
</evidence>
<feature type="domain" description="Secretion system C-terminal sorting" evidence="1">
    <location>
        <begin position="389"/>
        <end position="462"/>
    </location>
</feature>
<keyword evidence="3" id="KW-1185">Reference proteome</keyword>
<dbReference type="AlphaFoldDB" id="A0A4S4NZP6"/>
<comment type="caution">
    <text evidence="2">The sequence shown here is derived from an EMBL/GenBank/DDBJ whole genome shotgun (WGS) entry which is preliminary data.</text>
</comment>
<dbReference type="Proteomes" id="UP000308528">
    <property type="component" value="Unassembled WGS sequence"/>
</dbReference>
<dbReference type="InterPro" id="IPR026444">
    <property type="entry name" value="Secre_tail"/>
</dbReference>
<protein>
    <submittedName>
        <fullName evidence="2">T9SS type A sorting domain-containing protein</fullName>
    </submittedName>
</protein>
<proteinExistence type="predicted"/>
<reference evidence="2 3" key="1">
    <citation type="submission" date="2019-04" db="EMBL/GenBank/DDBJ databases">
        <title>Lewinella litorea sp. nov., isolated from a marine sand.</title>
        <authorList>
            <person name="Yoon J.-H."/>
        </authorList>
    </citation>
    <scope>NUCLEOTIDE SEQUENCE [LARGE SCALE GENOMIC DNA]</scope>
    <source>
        <strain evidence="2 3">HSMS-39</strain>
    </source>
</reference>
<evidence type="ECO:0000259" key="1">
    <source>
        <dbReference type="Pfam" id="PF18962"/>
    </source>
</evidence>
<sequence length="466" mass="51358">MNNFTPFRGQSGRPLFALLLMILLGGLTTTSLQAQETPYKVPFAVFLEGECAEVGGNWQILRDTLASQDSFVVIAPGFKSMQTPPEDVPANRVRFRLNVLQSDDFHVWGRVRSAGPDEDSYWVRINEGEWVQWSNRLRFQNEWHWREVAGSPFPAPAGPMIIDFAFREPNTRLDKIYVSSMRASPTGLGGPAINCDEETDCTRFPEACRSAAWIEAECGNLSSDIKYTVNTSASNGGFLKTSQPSNLNVPSPTDDRAKVNFEVNLTEGGEYFLYFLMNAQNVGANSFWVKVDDSDWIDFSYEIGGADLKTTGFEWRMVNKSGDSTSFNLSAGMHTITVAKRESDTQLDKIYLGRNAAKPSGFGKFSLNCVSNALTPTRPPLDEGSEVAVYPNPAGNFVTFTLKNPTAGTVTAAVYDFSGRKLVQQQYGKTTGQLQGQLSVADLPAGLYRLVLATEAGVISRTFIKQ</sequence>
<dbReference type="EMBL" id="SRSF01000001">
    <property type="protein sequence ID" value="THH41780.1"/>
    <property type="molecule type" value="Genomic_DNA"/>
</dbReference>
<evidence type="ECO:0000313" key="2">
    <source>
        <dbReference type="EMBL" id="THH41780.1"/>
    </source>
</evidence>
<dbReference type="Gene3D" id="2.60.120.260">
    <property type="entry name" value="Galactose-binding domain-like"/>
    <property type="match status" value="2"/>
</dbReference>
<organism evidence="2 3">
    <name type="scientific">Neolewinella litorea</name>
    <dbReference type="NCBI Taxonomy" id="2562452"/>
    <lineage>
        <taxon>Bacteria</taxon>
        <taxon>Pseudomonadati</taxon>
        <taxon>Bacteroidota</taxon>
        <taxon>Saprospiria</taxon>
        <taxon>Saprospirales</taxon>
        <taxon>Lewinellaceae</taxon>
        <taxon>Neolewinella</taxon>
    </lineage>
</organism>